<evidence type="ECO:0000313" key="1">
    <source>
        <dbReference type="EMBL" id="OZG66764.1"/>
    </source>
</evidence>
<dbReference type="AlphaFoldDB" id="A0A261G5U0"/>
<organism evidence="1 2">
    <name type="scientific">Bifidobacterium aquikefiri</name>
    <dbReference type="NCBI Taxonomy" id="1653207"/>
    <lineage>
        <taxon>Bacteria</taxon>
        <taxon>Bacillati</taxon>
        <taxon>Actinomycetota</taxon>
        <taxon>Actinomycetes</taxon>
        <taxon>Bifidobacteriales</taxon>
        <taxon>Bifidobacteriaceae</taxon>
        <taxon>Bifidobacterium</taxon>
    </lineage>
</organism>
<protein>
    <recommendedName>
        <fullName evidence="3">SPOR domain-containing protein</fullName>
    </recommendedName>
</protein>
<comment type="caution">
    <text evidence="1">The sequence shown here is derived from an EMBL/GenBank/DDBJ whole genome shotgun (WGS) entry which is preliminary data.</text>
</comment>
<proteinExistence type="predicted"/>
<dbReference type="Proteomes" id="UP000216451">
    <property type="component" value="Unassembled WGS sequence"/>
</dbReference>
<accession>A0A261G5U0</accession>
<evidence type="ECO:0008006" key="3">
    <source>
        <dbReference type="Google" id="ProtNLM"/>
    </source>
</evidence>
<reference evidence="1 2" key="1">
    <citation type="journal article" date="2017" name="BMC Genomics">
        <title>Comparative genomic and phylogenomic analyses of the Bifidobacteriaceae family.</title>
        <authorList>
            <person name="Lugli G.A."/>
            <person name="Milani C."/>
            <person name="Turroni F."/>
            <person name="Duranti S."/>
            <person name="Mancabelli L."/>
            <person name="Mangifesta M."/>
            <person name="Ferrario C."/>
            <person name="Modesto M."/>
            <person name="Mattarelli P."/>
            <person name="Jiri K."/>
            <person name="van Sinderen D."/>
            <person name="Ventura M."/>
        </authorList>
    </citation>
    <scope>NUCLEOTIDE SEQUENCE [LARGE SCALE GENOMIC DNA]</scope>
    <source>
        <strain evidence="1 2">LMG 28769</strain>
    </source>
</reference>
<gene>
    <name evidence="1" type="ORF">BAQU_0836</name>
</gene>
<keyword evidence="2" id="KW-1185">Reference proteome</keyword>
<dbReference type="GeneID" id="98295503"/>
<dbReference type="OrthoDB" id="3268477at2"/>
<evidence type="ECO:0000313" key="2">
    <source>
        <dbReference type="Proteomes" id="UP000216451"/>
    </source>
</evidence>
<dbReference type="EMBL" id="MWXA01000005">
    <property type="protein sequence ID" value="OZG66764.1"/>
    <property type="molecule type" value="Genomic_DNA"/>
</dbReference>
<sequence>MADEDKDKLWYFNTVKQEAEQGRISPVGDRMGPYQTREEAMNAWEIFNKRNEHWENQDREWNGNGSR</sequence>
<dbReference type="RefSeq" id="WP_094693058.1">
    <property type="nucleotide sequence ID" value="NZ_JBDNSG010000001.1"/>
</dbReference>
<name>A0A261G5U0_9BIFI</name>